<dbReference type="PROSITE" id="PS51348">
    <property type="entry name" value="GLYCOSYL_HYDROL_F22_2"/>
    <property type="match status" value="1"/>
</dbReference>
<evidence type="ECO:0000256" key="3">
    <source>
        <dbReference type="ARBA" id="ARBA00012732"/>
    </source>
</evidence>
<dbReference type="AlphaFoldDB" id="A0A6P5KJQ1"/>
<accession>A0A6P5KJQ1</accession>
<evidence type="ECO:0000256" key="2">
    <source>
        <dbReference type="ARBA" id="ARBA00010859"/>
    </source>
</evidence>
<feature type="signal peptide" evidence="10">
    <location>
        <begin position="1"/>
        <end position="18"/>
    </location>
</feature>
<dbReference type="PANTHER" id="PTHR11407">
    <property type="entry name" value="LYSOZYME C"/>
    <property type="match status" value="1"/>
</dbReference>
<keyword evidence="7" id="KW-1015">Disulfide bond</keyword>
<dbReference type="GO" id="GO:0050830">
    <property type="term" value="P:defense response to Gram-positive bacterium"/>
    <property type="evidence" value="ECO:0007669"/>
    <property type="project" value="TreeGrafter"/>
</dbReference>
<keyword evidence="11" id="KW-1185">Reference proteome</keyword>
<evidence type="ECO:0000256" key="8">
    <source>
        <dbReference type="ARBA" id="ARBA00023295"/>
    </source>
</evidence>
<organism evidence="11 12">
    <name type="scientific">Phascolarctos cinereus</name>
    <name type="common">Koala</name>
    <dbReference type="NCBI Taxonomy" id="38626"/>
    <lineage>
        <taxon>Eukaryota</taxon>
        <taxon>Metazoa</taxon>
        <taxon>Chordata</taxon>
        <taxon>Craniata</taxon>
        <taxon>Vertebrata</taxon>
        <taxon>Euteleostomi</taxon>
        <taxon>Mammalia</taxon>
        <taxon>Metatheria</taxon>
        <taxon>Diprotodontia</taxon>
        <taxon>Phascolarctidae</taxon>
        <taxon>Phascolarctos</taxon>
    </lineage>
</organism>
<dbReference type="PRINTS" id="PR00135">
    <property type="entry name" value="LYZLACT"/>
</dbReference>
<name>A0A6P5KJQ1_PHACI</name>
<evidence type="ECO:0000256" key="6">
    <source>
        <dbReference type="ARBA" id="ARBA00022801"/>
    </source>
</evidence>
<keyword evidence="5" id="KW-0081">Bacteriolytic enzyme</keyword>
<reference evidence="12" key="1">
    <citation type="submission" date="2025-08" db="UniProtKB">
        <authorList>
            <consortium name="RefSeq"/>
        </authorList>
    </citation>
    <scope>IDENTIFICATION</scope>
    <source>
        <tissue evidence="12">Spleen</tissue>
    </source>
</reference>
<dbReference type="PANTHER" id="PTHR11407:SF28">
    <property type="entry name" value="LYSOZYME C"/>
    <property type="match status" value="1"/>
</dbReference>
<dbReference type="GO" id="GO:0031640">
    <property type="term" value="P:killing of cells of another organism"/>
    <property type="evidence" value="ECO:0007669"/>
    <property type="project" value="UniProtKB-KW"/>
</dbReference>
<comment type="similarity">
    <text evidence="2 9">Belongs to the glycosyl hydrolase 22 family.</text>
</comment>
<dbReference type="CTD" id="4069"/>
<keyword evidence="4" id="KW-0929">Antimicrobial</keyword>
<dbReference type="EC" id="3.2.1.17" evidence="3"/>
<evidence type="ECO:0000256" key="10">
    <source>
        <dbReference type="SAM" id="SignalP"/>
    </source>
</evidence>
<dbReference type="Pfam" id="PF00062">
    <property type="entry name" value="Lys"/>
    <property type="match status" value="1"/>
</dbReference>
<gene>
    <name evidence="12" type="primary">LYZ</name>
</gene>
<dbReference type="CDD" id="cd16897">
    <property type="entry name" value="LYZ_C"/>
    <property type="match status" value="1"/>
</dbReference>
<dbReference type="InParanoid" id="A0A6P5KJQ1"/>
<dbReference type="InterPro" id="IPR001916">
    <property type="entry name" value="Glyco_hydro_22"/>
</dbReference>
<dbReference type="GeneID" id="110211053"/>
<feature type="chain" id="PRO_5028385016" description="lysozyme" evidence="10">
    <location>
        <begin position="19"/>
        <end position="146"/>
    </location>
</feature>
<evidence type="ECO:0000256" key="9">
    <source>
        <dbReference type="RuleBase" id="RU004440"/>
    </source>
</evidence>
<comment type="catalytic activity">
    <reaction evidence="1">
        <text>Hydrolysis of (1-&gt;4)-beta-linkages between N-acetylmuramic acid and N-acetyl-D-glucosamine residues in a peptidoglycan and between N-acetyl-D-glucosamine residues in chitodextrins.</text>
        <dbReference type="EC" id="3.2.1.17"/>
    </reaction>
</comment>
<dbReference type="SUPFAM" id="SSF53955">
    <property type="entry name" value="Lysozyme-like"/>
    <property type="match status" value="1"/>
</dbReference>
<keyword evidence="6" id="KW-0378">Hydrolase</keyword>
<proteinExistence type="inferred from homology"/>
<evidence type="ECO:0000313" key="11">
    <source>
        <dbReference type="Proteomes" id="UP000515140"/>
    </source>
</evidence>
<evidence type="ECO:0000256" key="1">
    <source>
        <dbReference type="ARBA" id="ARBA00000632"/>
    </source>
</evidence>
<dbReference type="SMART" id="SM00263">
    <property type="entry name" value="LYZ1"/>
    <property type="match status" value="1"/>
</dbReference>
<dbReference type="Gene3D" id="1.10.530.10">
    <property type="match status" value="1"/>
</dbReference>
<dbReference type="Proteomes" id="UP000515140">
    <property type="component" value="Unplaced"/>
</dbReference>
<dbReference type="GO" id="GO:0050829">
    <property type="term" value="P:defense response to Gram-negative bacterium"/>
    <property type="evidence" value="ECO:0007669"/>
    <property type="project" value="TreeGrafter"/>
</dbReference>
<dbReference type="FunCoup" id="A0A6P5KJQ1">
    <property type="interactions" value="97"/>
</dbReference>
<dbReference type="RefSeq" id="XP_020845895.1">
    <property type="nucleotide sequence ID" value="XM_020990236.1"/>
</dbReference>
<keyword evidence="10" id="KW-0732">Signal</keyword>
<dbReference type="InterPro" id="IPR023346">
    <property type="entry name" value="Lysozyme-like_dom_sf"/>
</dbReference>
<dbReference type="KEGG" id="pcw:110211053"/>
<dbReference type="FunFam" id="1.10.530.10:FF:000001">
    <property type="entry name" value="Lysozyme C"/>
    <property type="match status" value="1"/>
</dbReference>
<evidence type="ECO:0000256" key="7">
    <source>
        <dbReference type="ARBA" id="ARBA00023157"/>
    </source>
</evidence>
<evidence type="ECO:0000256" key="5">
    <source>
        <dbReference type="ARBA" id="ARBA00022638"/>
    </source>
</evidence>
<keyword evidence="8" id="KW-0326">Glycosidase</keyword>
<sequence length="146" mass="16780">MKVLFLLGFIFLSMTVHGRKLERCDFARRIKPYLDGYHGISLANWVCLARWESNFNTKATNYNPRDQSTDYGIFQINSHYWCNDGKTPNSFNKCGVHCSEVQDDTLDKAIQCAKKIVDEQGIGAWVAWRNKCKGKDVSKYLEGCNL</sequence>
<evidence type="ECO:0000313" key="12">
    <source>
        <dbReference type="RefSeq" id="XP_020845895.1"/>
    </source>
</evidence>
<dbReference type="PRINTS" id="PR00137">
    <property type="entry name" value="LYSOZYME"/>
</dbReference>
<evidence type="ECO:0000256" key="4">
    <source>
        <dbReference type="ARBA" id="ARBA00022529"/>
    </source>
</evidence>
<protein>
    <recommendedName>
        <fullName evidence="3">lysozyme</fullName>
        <ecNumber evidence="3">3.2.1.17</ecNumber>
    </recommendedName>
</protein>
<dbReference type="GO" id="GO:0003796">
    <property type="term" value="F:lysozyme activity"/>
    <property type="evidence" value="ECO:0007669"/>
    <property type="project" value="UniProtKB-EC"/>
</dbReference>
<dbReference type="InterPro" id="IPR000974">
    <property type="entry name" value="Glyco_hydro_22_lys"/>
</dbReference>